<evidence type="ECO:0000313" key="6">
    <source>
        <dbReference type="EMBL" id="MFC3700227.1"/>
    </source>
</evidence>
<protein>
    <submittedName>
        <fullName evidence="6">LysR substrate-binding domain-containing protein</fullName>
    </submittedName>
</protein>
<evidence type="ECO:0000259" key="5">
    <source>
        <dbReference type="PROSITE" id="PS50931"/>
    </source>
</evidence>
<dbReference type="SUPFAM" id="SSF53850">
    <property type="entry name" value="Periplasmic binding protein-like II"/>
    <property type="match status" value="1"/>
</dbReference>
<gene>
    <name evidence="6" type="ORF">ACFOND_01140</name>
</gene>
<dbReference type="PANTHER" id="PTHR30346:SF10">
    <property type="entry name" value="TRANSCRIPTIONAL REGULATOR OF OXIDATIVE STRESS OXYR"/>
    <property type="match status" value="1"/>
</dbReference>
<dbReference type="InterPro" id="IPR005119">
    <property type="entry name" value="LysR_subst-bd"/>
</dbReference>
<dbReference type="PANTHER" id="PTHR30346">
    <property type="entry name" value="TRANSCRIPTIONAL DUAL REGULATOR HCAR-RELATED"/>
    <property type="match status" value="1"/>
</dbReference>
<dbReference type="InterPro" id="IPR036390">
    <property type="entry name" value="WH_DNA-bd_sf"/>
</dbReference>
<proteinExistence type="inferred from homology"/>
<accession>A0ABV7WMB0</accession>
<dbReference type="Proteomes" id="UP001595710">
    <property type="component" value="Unassembled WGS sequence"/>
</dbReference>
<reference evidence="7" key="1">
    <citation type="journal article" date="2019" name="Int. J. Syst. Evol. Microbiol.">
        <title>The Global Catalogue of Microorganisms (GCM) 10K type strain sequencing project: providing services to taxonomists for standard genome sequencing and annotation.</title>
        <authorList>
            <consortium name="The Broad Institute Genomics Platform"/>
            <consortium name="The Broad Institute Genome Sequencing Center for Infectious Disease"/>
            <person name="Wu L."/>
            <person name="Ma J."/>
        </authorList>
    </citation>
    <scope>NUCLEOTIDE SEQUENCE [LARGE SCALE GENOMIC DNA]</scope>
    <source>
        <strain evidence="7">CECT 8288</strain>
    </source>
</reference>
<dbReference type="SUPFAM" id="SSF46785">
    <property type="entry name" value="Winged helix' DNA-binding domain"/>
    <property type="match status" value="1"/>
</dbReference>
<dbReference type="RefSeq" id="WP_290280953.1">
    <property type="nucleotide sequence ID" value="NZ_JAUFQI010000001.1"/>
</dbReference>
<evidence type="ECO:0000256" key="2">
    <source>
        <dbReference type="ARBA" id="ARBA00023015"/>
    </source>
</evidence>
<keyword evidence="4" id="KW-0804">Transcription</keyword>
<organism evidence="6 7">
    <name type="scientific">Reinekea marina</name>
    <dbReference type="NCBI Taxonomy" id="1310421"/>
    <lineage>
        <taxon>Bacteria</taxon>
        <taxon>Pseudomonadati</taxon>
        <taxon>Pseudomonadota</taxon>
        <taxon>Gammaproteobacteria</taxon>
        <taxon>Oceanospirillales</taxon>
        <taxon>Saccharospirillaceae</taxon>
        <taxon>Reinekea</taxon>
    </lineage>
</organism>
<evidence type="ECO:0000256" key="4">
    <source>
        <dbReference type="ARBA" id="ARBA00023163"/>
    </source>
</evidence>
<dbReference type="Gene3D" id="3.40.190.10">
    <property type="entry name" value="Periplasmic binding protein-like II"/>
    <property type="match status" value="2"/>
</dbReference>
<dbReference type="Pfam" id="PF00126">
    <property type="entry name" value="HTH_1"/>
    <property type="match status" value="1"/>
</dbReference>
<feature type="domain" description="HTH lysR-type" evidence="5">
    <location>
        <begin position="2"/>
        <end position="59"/>
    </location>
</feature>
<keyword evidence="2" id="KW-0805">Transcription regulation</keyword>
<name>A0ABV7WMB0_9GAMM</name>
<keyword evidence="7" id="KW-1185">Reference proteome</keyword>
<evidence type="ECO:0000313" key="7">
    <source>
        <dbReference type="Proteomes" id="UP001595710"/>
    </source>
</evidence>
<evidence type="ECO:0000256" key="1">
    <source>
        <dbReference type="ARBA" id="ARBA00009437"/>
    </source>
</evidence>
<evidence type="ECO:0000256" key="3">
    <source>
        <dbReference type="ARBA" id="ARBA00023125"/>
    </source>
</evidence>
<dbReference type="CDD" id="cd08411">
    <property type="entry name" value="PBP2_OxyR"/>
    <property type="match status" value="1"/>
</dbReference>
<dbReference type="Gene3D" id="1.10.10.10">
    <property type="entry name" value="Winged helix-like DNA-binding domain superfamily/Winged helix DNA-binding domain"/>
    <property type="match status" value="1"/>
</dbReference>
<sequence length="299" mass="33127">MISTKQLYYALAVEKTLHFKKASENCNVSQSALSTALNALEQQLGFQLFERDNKRVLVTPQGRDVLNRARRIISELDELQSVSATQKAPLSYPMTVGVIPTIAPFLLPNLFPRLNQRFPSAQLSIVEDQSHVLVDMVKQGVIDTAILAMPYETEGLLSFEFWQEDFYWVALKGEQYTDQSEITSRELTTSQLMLLTEGHCLKEHALAACKIPMQSANHGFGATSLNTLVQMVLGGIGTTLVPEMALASLIEHHEELAAVHLGEPGPHRKLAFIVRPNYTRMPSVDALIALIKESLAAPC</sequence>
<dbReference type="InterPro" id="IPR000847">
    <property type="entry name" value="LysR_HTH_N"/>
</dbReference>
<dbReference type="Pfam" id="PF03466">
    <property type="entry name" value="LysR_substrate"/>
    <property type="match status" value="1"/>
</dbReference>
<comment type="caution">
    <text evidence="6">The sequence shown here is derived from an EMBL/GenBank/DDBJ whole genome shotgun (WGS) entry which is preliminary data.</text>
</comment>
<dbReference type="PROSITE" id="PS50931">
    <property type="entry name" value="HTH_LYSR"/>
    <property type="match status" value="1"/>
</dbReference>
<dbReference type="InterPro" id="IPR036388">
    <property type="entry name" value="WH-like_DNA-bd_sf"/>
</dbReference>
<dbReference type="PRINTS" id="PR00039">
    <property type="entry name" value="HTHLYSR"/>
</dbReference>
<keyword evidence="3" id="KW-0238">DNA-binding</keyword>
<comment type="similarity">
    <text evidence="1">Belongs to the LysR transcriptional regulatory family.</text>
</comment>
<dbReference type="EMBL" id="JBHRYN010000003">
    <property type="protein sequence ID" value="MFC3700227.1"/>
    <property type="molecule type" value="Genomic_DNA"/>
</dbReference>